<dbReference type="AlphaFoldDB" id="A0A024SA45"/>
<proteinExistence type="predicted"/>
<name>A0A024SA45_HYPJR</name>
<evidence type="ECO:0000313" key="2">
    <source>
        <dbReference type="Proteomes" id="UP000024376"/>
    </source>
</evidence>
<dbReference type="HOGENOM" id="CLU_453454_0_0_1"/>
<dbReference type="Proteomes" id="UP000024376">
    <property type="component" value="Unassembled WGS sequence"/>
</dbReference>
<dbReference type="KEGG" id="trr:M419DRAFT_130014"/>
<organism evidence="1 2">
    <name type="scientific">Hypocrea jecorina (strain ATCC 56765 / BCRC 32924 / NRRL 11460 / Rut C-30)</name>
    <name type="common">Trichoderma reesei</name>
    <dbReference type="NCBI Taxonomy" id="1344414"/>
    <lineage>
        <taxon>Eukaryota</taxon>
        <taxon>Fungi</taxon>
        <taxon>Dikarya</taxon>
        <taxon>Ascomycota</taxon>
        <taxon>Pezizomycotina</taxon>
        <taxon>Sordariomycetes</taxon>
        <taxon>Hypocreomycetidae</taxon>
        <taxon>Hypocreales</taxon>
        <taxon>Hypocreaceae</taxon>
        <taxon>Trichoderma</taxon>
    </lineage>
</organism>
<evidence type="ECO:0000313" key="1">
    <source>
        <dbReference type="EMBL" id="ETS02224.1"/>
    </source>
</evidence>
<gene>
    <name evidence="1" type="ORF">M419DRAFT_130014</name>
</gene>
<dbReference type="EMBL" id="KI911146">
    <property type="protein sequence ID" value="ETS02224.1"/>
    <property type="molecule type" value="Genomic_DNA"/>
</dbReference>
<sequence>MASNAPETPPPSANQASAAQDGLHSIVLDMDDEFSEFSNRVSAWNSVLMKMNNIMLPGFSKLHTARVGRSVAPGLRVEVQTAWGPRIPSTLIIRLQVRNGDDIQDFAILTLPMGQTEKPMNAECFRTNERTDIMKIFPDPSGDPAGASCSRFLNQDLLHFRGMDISKPAWTLIFNTAFDVVRLETVIDVRKVAVSYPDKFWDRLGTQPAGLRFIAERLKSAFDKRNLDEQVSFQFLFPHVRGWEKDWYVFLNDKRKINPGVLDLQALCNNRIEDLDYSKTLIGHQWLDEELAWKQLMACNCSKMYFQARLLPFPGSEWIPTTSDMADYGMNGNRRPTAYLMIVNLAYVREFLPDIGTRCTVYVRELAQHGYTMPRPPLADIEVRRLASRFQRTLAYAEVWAIRRFWDRGRTQMNEEEVKQIFIQIAAVDVALFLPMPSADDPHNTAASQAAENLRKREGEDKDDHYRRILPWVREALRVAPKTRYNEPYTGIRLSLPPGVSSDVAMFFVEVPRQRDWPRSLEKPPMVIDAPEIPPVTDLQGFLDTAFADSRDVLRAEIRYSVKEDWLVKKSEAIPIMNNIDINTKETAWWKSMVKSTEASKV</sequence>
<dbReference type="OrthoDB" id="4880414at2759"/>
<accession>A0A024SA45</accession>
<protein>
    <submittedName>
        <fullName evidence="1">Uncharacterized protein</fullName>
    </submittedName>
</protein>
<reference evidence="2" key="1">
    <citation type="journal article" date="2013" name="Ind. Biotechnol.">
        <title>Comparative genomics analysis of Trichoderma reesei strains.</title>
        <authorList>
            <person name="Koike H."/>
            <person name="Aerts A."/>
            <person name="LaButti K."/>
            <person name="Grigoriev I.V."/>
            <person name="Baker S.E."/>
        </authorList>
    </citation>
    <scope>NUCLEOTIDE SEQUENCE [LARGE SCALE GENOMIC DNA]</scope>
    <source>
        <strain evidence="2">ATCC 56765 / BCRC 32924 / NRRL 11460 / Rut C-30</strain>
    </source>
</reference>